<evidence type="ECO:0000256" key="3">
    <source>
        <dbReference type="ARBA" id="ARBA00022563"/>
    </source>
</evidence>
<comment type="cofactor">
    <cofactor evidence="1">
        <name>NAD(+)</name>
        <dbReference type="ChEBI" id="CHEBI:57540"/>
    </cofactor>
</comment>
<dbReference type="Pfam" id="PF05221">
    <property type="entry name" value="AdoHcyase"/>
    <property type="match status" value="1"/>
</dbReference>
<evidence type="ECO:0000259" key="8">
    <source>
        <dbReference type="SMART" id="SM00997"/>
    </source>
</evidence>
<dbReference type="Proteomes" id="UP001157017">
    <property type="component" value="Unassembled WGS sequence"/>
</dbReference>
<dbReference type="SUPFAM" id="SSF52283">
    <property type="entry name" value="Formate/glycerate dehydrogenase catalytic domain-like"/>
    <property type="match status" value="1"/>
</dbReference>
<gene>
    <name evidence="9" type="ORF">GCM10025868_36900</name>
</gene>
<evidence type="ECO:0000256" key="6">
    <source>
        <dbReference type="RuleBase" id="RU004166"/>
    </source>
</evidence>
<dbReference type="SMART" id="SM00997">
    <property type="entry name" value="AdoHcyase_NAD"/>
    <property type="match status" value="1"/>
</dbReference>
<proteinExistence type="inferred from homology"/>
<feature type="compositionally biased region" description="Low complexity" evidence="7">
    <location>
        <begin position="621"/>
        <end position="635"/>
    </location>
</feature>
<dbReference type="Gene3D" id="3.40.50.1480">
    <property type="entry name" value="Adenosylhomocysteinase-like"/>
    <property type="match status" value="1"/>
</dbReference>
<feature type="region of interest" description="Disordered" evidence="7">
    <location>
        <begin position="731"/>
        <end position="784"/>
    </location>
</feature>
<feature type="compositionally biased region" description="Basic residues" evidence="7">
    <location>
        <begin position="602"/>
        <end position="620"/>
    </location>
</feature>
<feature type="compositionally biased region" description="Low complexity" evidence="7">
    <location>
        <begin position="441"/>
        <end position="454"/>
    </location>
</feature>
<evidence type="ECO:0000256" key="7">
    <source>
        <dbReference type="SAM" id="MobiDB-lite"/>
    </source>
</evidence>
<accession>A0ABQ6JJL6</accession>
<feature type="compositionally biased region" description="Low complexity" evidence="7">
    <location>
        <begin position="521"/>
        <end position="535"/>
    </location>
</feature>
<protein>
    <recommendedName>
        <fullName evidence="5">Adenosylhomocysteinase</fullName>
        <ecNumber evidence="5">3.13.2.1</ecNumber>
    </recommendedName>
</protein>
<dbReference type="PANTHER" id="PTHR23420:SF0">
    <property type="entry name" value="ADENOSYLHOMOCYSTEINASE"/>
    <property type="match status" value="1"/>
</dbReference>
<keyword evidence="10" id="KW-1185">Reference proteome</keyword>
<feature type="compositionally biased region" description="Polar residues" evidence="7">
    <location>
        <begin position="694"/>
        <end position="703"/>
    </location>
</feature>
<feature type="compositionally biased region" description="Basic residues" evidence="7">
    <location>
        <begin position="536"/>
        <end position="555"/>
    </location>
</feature>
<reference evidence="10" key="1">
    <citation type="journal article" date="2019" name="Int. J. Syst. Evol. Microbiol.">
        <title>The Global Catalogue of Microorganisms (GCM) 10K type strain sequencing project: providing services to taxonomists for standard genome sequencing and annotation.</title>
        <authorList>
            <consortium name="The Broad Institute Genomics Platform"/>
            <consortium name="The Broad Institute Genome Sequencing Center for Infectious Disease"/>
            <person name="Wu L."/>
            <person name="Ma J."/>
        </authorList>
    </citation>
    <scope>NUCLEOTIDE SEQUENCE [LARGE SCALE GENOMIC DNA]</scope>
    <source>
        <strain evidence="10">NBRC 108730</strain>
    </source>
</reference>
<feature type="compositionally biased region" description="Polar residues" evidence="7">
    <location>
        <begin position="672"/>
        <end position="683"/>
    </location>
</feature>
<dbReference type="InterPro" id="IPR000043">
    <property type="entry name" value="Adenosylhomocysteinase-like"/>
</dbReference>
<dbReference type="InterPro" id="IPR015878">
    <property type="entry name" value="Ado_hCys_hydrolase_NAD-bd"/>
</dbReference>
<evidence type="ECO:0000256" key="1">
    <source>
        <dbReference type="ARBA" id="ARBA00001911"/>
    </source>
</evidence>
<dbReference type="EC" id="3.13.2.1" evidence="5"/>
<feature type="compositionally biased region" description="Low complexity" evidence="7">
    <location>
        <begin position="754"/>
        <end position="764"/>
    </location>
</feature>
<name>A0ABQ6JJL6_9ACTN</name>
<dbReference type="InterPro" id="IPR036291">
    <property type="entry name" value="NAD(P)-bd_dom_sf"/>
</dbReference>
<organism evidence="9 10">
    <name type="scientific">Angustibacter aerolatus</name>
    <dbReference type="NCBI Taxonomy" id="1162965"/>
    <lineage>
        <taxon>Bacteria</taxon>
        <taxon>Bacillati</taxon>
        <taxon>Actinomycetota</taxon>
        <taxon>Actinomycetes</taxon>
        <taxon>Kineosporiales</taxon>
        <taxon>Kineosporiaceae</taxon>
    </lineage>
</organism>
<feature type="domain" description="S-adenosyl-L-homocysteine hydrolase NAD binding" evidence="8">
    <location>
        <begin position="236"/>
        <end position="403"/>
    </location>
</feature>
<sequence length="784" mass="83651">MTVEHHVRDLALAEAGRHQIRLAEHEMPGLMALREEYGASQPLAGARIAGSLHMTVQTAVLIETLVALGAQVRWASCNIFSTQDEAAAAVVVGPDGTVDDPKGVPVFAWKGETLPEYWACTQRILVWPNGETPNMILDDGGDATLLVHKGKEFEATGVVPSTSEDDSEEYAVILDLLRASIAEDPQRWTRVADGIVGVTEETTTGVHRLYEFFAAGTLLFPAINVNDSVTKSKFDNKYGTRHSLIDGINRATDTLIGGKVAVVAGYGDVGKGCAESLRGQGARVIVTEIDPICALQAAMDGYQVATLEDVVEIADIFVTATGCFDVITAEHMQSMKHQAIVGNIGHFDNEIDMAGLGRVAGVEKVEIKPQVHEWRLPAQGDRPARSIIVLSEGRLLNLGNATGHPSLRDVELVREPDHRADRACSRRPTSTRWACTCCRSTSTRRSPGCTSTRSACTSPSLEAAGRVPRRRRGRPVQIGPLPLLSTAAATPSGTPPSASCGRGRRRAGTSPPVQVRGWSGARTRASAASTESTPARRSRSRRSRARRSTSRRRRSASTAARNASGPVPAGGRCDVRRHRAGQARRPSPHARRGACRSTGRGTRGRRAPGRRAAGRGRRPAPSRSGGVGTAPSASRPLRRAHAPRRCPPPGRRAACRGSTRAAISAGTPRVPTYTSTNSTSDRTNAWRKRIGPPSSRTVRSPMTSFPRVRPRVSVSTSVGTPTVIATTTTRVRAAPDAPSRAPARRLRPMNVPISRATASARSSAPDTAREAKVAAGGSAGPPRR</sequence>
<comment type="caution">
    <text evidence="9">The sequence shown here is derived from an EMBL/GenBank/DDBJ whole genome shotgun (WGS) entry which is preliminary data.</text>
</comment>
<keyword evidence="4" id="KW-0520">NAD</keyword>
<feature type="region of interest" description="Disordered" evidence="7">
    <location>
        <begin position="441"/>
        <end position="717"/>
    </location>
</feature>
<dbReference type="EMBL" id="BSUZ01000001">
    <property type="protein sequence ID" value="GMA88440.1"/>
    <property type="molecule type" value="Genomic_DNA"/>
</dbReference>
<dbReference type="NCBIfam" id="TIGR00936">
    <property type="entry name" value="ahcY"/>
    <property type="match status" value="1"/>
</dbReference>
<keyword evidence="3" id="KW-0554">One-carbon metabolism</keyword>
<comment type="similarity">
    <text evidence="2 6">Belongs to the adenosylhomocysteinase family.</text>
</comment>
<dbReference type="SMART" id="SM00996">
    <property type="entry name" value="AdoHcyase"/>
    <property type="match status" value="1"/>
</dbReference>
<dbReference type="SUPFAM" id="SSF51735">
    <property type="entry name" value="NAD(P)-binding Rossmann-fold domains"/>
    <property type="match status" value="1"/>
</dbReference>
<dbReference type="PROSITE" id="PS00739">
    <property type="entry name" value="ADOHCYASE_2"/>
    <property type="match status" value="1"/>
</dbReference>
<dbReference type="CDD" id="cd00401">
    <property type="entry name" value="SAHH"/>
    <property type="match status" value="1"/>
</dbReference>
<feature type="compositionally biased region" description="Basic residues" evidence="7">
    <location>
        <begin position="575"/>
        <end position="594"/>
    </location>
</feature>
<dbReference type="Gene3D" id="3.40.50.720">
    <property type="entry name" value="NAD(P)-binding Rossmann-like Domain"/>
    <property type="match status" value="1"/>
</dbReference>
<dbReference type="PROSITE" id="PS00738">
    <property type="entry name" value="ADOHCYASE_1"/>
    <property type="match status" value="1"/>
</dbReference>
<feature type="compositionally biased region" description="Low complexity" evidence="7">
    <location>
        <begin position="731"/>
        <end position="741"/>
    </location>
</feature>
<evidence type="ECO:0000256" key="4">
    <source>
        <dbReference type="ARBA" id="ARBA00023027"/>
    </source>
</evidence>
<dbReference type="InterPro" id="IPR042172">
    <property type="entry name" value="Adenosylhomocyst_ase-like_sf"/>
</dbReference>
<dbReference type="PANTHER" id="PTHR23420">
    <property type="entry name" value="ADENOSYLHOMOCYSTEINASE"/>
    <property type="match status" value="1"/>
</dbReference>
<evidence type="ECO:0000256" key="2">
    <source>
        <dbReference type="ARBA" id="ARBA00007122"/>
    </source>
</evidence>
<evidence type="ECO:0000313" key="9">
    <source>
        <dbReference type="EMBL" id="GMA88440.1"/>
    </source>
</evidence>
<evidence type="ECO:0000313" key="10">
    <source>
        <dbReference type="Proteomes" id="UP001157017"/>
    </source>
</evidence>
<dbReference type="InterPro" id="IPR020082">
    <property type="entry name" value="S-Ado-L-homoCys_hydrolase_CS"/>
</dbReference>
<feature type="compositionally biased region" description="Low complexity" evidence="7">
    <location>
        <begin position="485"/>
        <end position="501"/>
    </location>
</feature>
<evidence type="ECO:0000256" key="5">
    <source>
        <dbReference type="NCBIfam" id="TIGR00936"/>
    </source>
</evidence>